<keyword evidence="2" id="KW-1185">Reference proteome</keyword>
<accession>A0ACC0D9X9</accession>
<comment type="caution">
    <text evidence="1">The sequence shown here is derived from an EMBL/GenBank/DDBJ whole genome shotgun (WGS) entry which is preliminary data.</text>
</comment>
<name>A0ACC0D9X9_9PEZI</name>
<sequence>MLYARYFTKMITNLFGLIRDGGVGVQVLASLLFFAVCATVFSAYRSLRGYDLEWVPLVGRAPGWFNAAAVKQDFIANGAKIIESGYRRYKNSMFLVYTADMPRIVLSAKYVDEIRTAPETVLSVREGMSERHLGKYTTLDIILTSHLQNDVCKAQLTSNLKHLIAPIHDEARFWLARQIPTGRPQVTSRGYEIVLNVVAGTTSRILVGPPLSRNEEWLNVAVGYTLDVFNVSTALRPYPPFLRPILAPWLSSTKRLQRHVQTANELLGNMFEKQMREPDPNKKRLDMIQWMADSARGNDRKPDILVLKLLFLTLAAVHTSTMSTTHTLFDLCTFPEYIVPLRTEARRVIGKHGWTLAAINEMKLLDSFMKESQRINHPGLLSFNRKVLQTLRLSDGTVLPANTFITMATNSIARDLENYSDPDKFDGFRFYNKRKLSADDAKRHQFVSTGPDSLPFGHGKFACPGRFFAAAQIKVVLVNILLRYDVSFSDGQTSRPPNVFSGEGIGPDREQAIVFSERKDSVE</sequence>
<evidence type="ECO:0000313" key="2">
    <source>
        <dbReference type="Proteomes" id="UP001497680"/>
    </source>
</evidence>
<evidence type="ECO:0000313" key="1">
    <source>
        <dbReference type="EMBL" id="KAI6089414.1"/>
    </source>
</evidence>
<gene>
    <name evidence="1" type="ORF">F4821DRAFT_55595</name>
</gene>
<organism evidence="1 2">
    <name type="scientific">Hypoxylon rubiginosum</name>
    <dbReference type="NCBI Taxonomy" id="110542"/>
    <lineage>
        <taxon>Eukaryota</taxon>
        <taxon>Fungi</taxon>
        <taxon>Dikarya</taxon>
        <taxon>Ascomycota</taxon>
        <taxon>Pezizomycotina</taxon>
        <taxon>Sordariomycetes</taxon>
        <taxon>Xylariomycetidae</taxon>
        <taxon>Xylariales</taxon>
        <taxon>Hypoxylaceae</taxon>
        <taxon>Hypoxylon</taxon>
    </lineage>
</organism>
<dbReference type="EMBL" id="MU394295">
    <property type="protein sequence ID" value="KAI6089414.1"/>
    <property type="molecule type" value="Genomic_DNA"/>
</dbReference>
<reference evidence="1 2" key="1">
    <citation type="journal article" date="2022" name="New Phytol.">
        <title>Ecological generalism drives hyperdiversity of secondary metabolite gene clusters in xylarialean endophytes.</title>
        <authorList>
            <person name="Franco M.E.E."/>
            <person name="Wisecaver J.H."/>
            <person name="Arnold A.E."/>
            <person name="Ju Y.M."/>
            <person name="Slot J.C."/>
            <person name="Ahrendt S."/>
            <person name="Moore L.P."/>
            <person name="Eastman K.E."/>
            <person name="Scott K."/>
            <person name="Konkel Z."/>
            <person name="Mondo S.J."/>
            <person name="Kuo A."/>
            <person name="Hayes R.D."/>
            <person name="Haridas S."/>
            <person name="Andreopoulos B."/>
            <person name="Riley R."/>
            <person name="LaButti K."/>
            <person name="Pangilinan J."/>
            <person name="Lipzen A."/>
            <person name="Amirebrahimi M."/>
            <person name="Yan J."/>
            <person name="Adam C."/>
            <person name="Keymanesh K."/>
            <person name="Ng V."/>
            <person name="Louie K."/>
            <person name="Northen T."/>
            <person name="Drula E."/>
            <person name="Henrissat B."/>
            <person name="Hsieh H.M."/>
            <person name="Youens-Clark K."/>
            <person name="Lutzoni F."/>
            <person name="Miadlikowska J."/>
            <person name="Eastwood D.C."/>
            <person name="Hamelin R.C."/>
            <person name="Grigoriev I.V."/>
            <person name="U'Ren J.M."/>
        </authorList>
    </citation>
    <scope>NUCLEOTIDE SEQUENCE [LARGE SCALE GENOMIC DNA]</scope>
    <source>
        <strain evidence="1 2">ER1909</strain>
    </source>
</reference>
<proteinExistence type="predicted"/>
<dbReference type="Proteomes" id="UP001497680">
    <property type="component" value="Unassembled WGS sequence"/>
</dbReference>
<protein>
    <submittedName>
        <fullName evidence="1">Cytochrome P450</fullName>
    </submittedName>
</protein>